<dbReference type="STRING" id="194963.SAMCFNEI73_Ch0613"/>
<organism evidence="1 2">
    <name type="scientific">Sinorhizobium americanum</name>
    <dbReference type="NCBI Taxonomy" id="194963"/>
    <lineage>
        <taxon>Bacteria</taxon>
        <taxon>Pseudomonadati</taxon>
        <taxon>Pseudomonadota</taxon>
        <taxon>Alphaproteobacteria</taxon>
        <taxon>Hyphomicrobiales</taxon>
        <taxon>Rhizobiaceae</taxon>
        <taxon>Sinorhizobium/Ensifer group</taxon>
        <taxon>Sinorhizobium</taxon>
    </lineage>
</organism>
<name>A0A1L3LIL6_9HYPH</name>
<proteinExistence type="predicted"/>
<evidence type="ECO:0000313" key="2">
    <source>
        <dbReference type="Proteomes" id="UP000182306"/>
    </source>
</evidence>
<dbReference type="AlphaFoldDB" id="A0A1L3LIL6"/>
<protein>
    <submittedName>
        <fullName evidence="1">Uncharacterized protein</fullName>
    </submittedName>
</protein>
<dbReference type="Proteomes" id="UP000182306">
    <property type="component" value="Chromosome"/>
</dbReference>
<keyword evidence="2" id="KW-1185">Reference proteome</keyword>
<sequence>MLIRAADMVAERLSRLDVELRTRHCDLQYFKRIALGVTRASRVPAFELLPELFPIFEPAGL</sequence>
<reference evidence="1 2" key="1">
    <citation type="submission" date="2015-10" db="EMBL/GenBank/DDBJ databases">
        <title>Genomic differences between typical nodule nitrogen-fixing rhizobial strains and those coming from bean seeds.</title>
        <authorList>
            <person name="Peralta H."/>
            <person name="Aguilar-Vera A."/>
            <person name="Diaz R."/>
            <person name="Mora Y."/>
            <person name="Martinez-Batallar G."/>
            <person name="Salazar E."/>
            <person name="Vargas-Lagunas C."/>
            <person name="Encarnacion S."/>
            <person name="Girard L."/>
            <person name="Mora J."/>
        </authorList>
    </citation>
    <scope>NUCLEOTIDE SEQUENCE [LARGE SCALE GENOMIC DNA]</scope>
    <source>
        <strain evidence="1 2">CFNEI 73</strain>
    </source>
</reference>
<gene>
    <name evidence="1" type="ORF">SAMCFNEI73_Ch0613</name>
</gene>
<dbReference type="EMBL" id="CP013107">
    <property type="protein sequence ID" value="APG89939.1"/>
    <property type="molecule type" value="Genomic_DNA"/>
</dbReference>
<dbReference type="KEGG" id="same:SAMCFNEI73_Ch0613"/>
<evidence type="ECO:0000313" key="1">
    <source>
        <dbReference type="EMBL" id="APG89939.1"/>
    </source>
</evidence>
<accession>A0A1L3LIL6</accession>